<dbReference type="OMA" id="RESANHF"/>
<feature type="compositionally biased region" description="Pro residues" evidence="1">
    <location>
        <begin position="595"/>
        <end position="607"/>
    </location>
</feature>
<reference evidence="3" key="1">
    <citation type="journal article" date="2010" name="Genome Biol.">
        <title>Genome sequence of the necrotrophic plant pathogen Pythium ultimum reveals original pathogenicity mechanisms and effector repertoire.</title>
        <authorList>
            <person name="Levesque C.A."/>
            <person name="Brouwer H."/>
            <person name="Cano L."/>
            <person name="Hamilton J.P."/>
            <person name="Holt C."/>
            <person name="Huitema E."/>
            <person name="Raffaele S."/>
            <person name="Robideau G.P."/>
            <person name="Thines M."/>
            <person name="Win J."/>
            <person name="Zerillo M.M."/>
            <person name="Beakes G.W."/>
            <person name="Boore J.L."/>
            <person name="Busam D."/>
            <person name="Dumas B."/>
            <person name="Ferriera S."/>
            <person name="Fuerstenberg S.I."/>
            <person name="Gachon C.M."/>
            <person name="Gaulin E."/>
            <person name="Govers F."/>
            <person name="Grenville-Briggs L."/>
            <person name="Horner N."/>
            <person name="Hostetler J."/>
            <person name="Jiang R.H."/>
            <person name="Johnson J."/>
            <person name="Krajaejun T."/>
            <person name="Lin H."/>
            <person name="Meijer H.J."/>
            <person name="Moore B."/>
            <person name="Morris P."/>
            <person name="Phuntmart V."/>
            <person name="Puiu D."/>
            <person name="Shetty J."/>
            <person name="Stajich J.E."/>
            <person name="Tripathy S."/>
            <person name="Wawra S."/>
            <person name="van West P."/>
            <person name="Whitty B.R."/>
            <person name="Coutinho P.M."/>
            <person name="Henrissat B."/>
            <person name="Martin F."/>
            <person name="Thomas P.D."/>
            <person name="Tyler B.M."/>
            <person name="De Vries R.P."/>
            <person name="Kamoun S."/>
            <person name="Yandell M."/>
            <person name="Tisserat N."/>
            <person name="Buell C.R."/>
        </authorList>
    </citation>
    <scope>NUCLEOTIDE SEQUENCE</scope>
    <source>
        <strain evidence="3">DAOM:BR144</strain>
    </source>
</reference>
<proteinExistence type="predicted"/>
<dbReference type="AlphaFoldDB" id="K3WIQ2"/>
<dbReference type="VEuPathDB" id="FungiDB:PYU1_G004833"/>
<dbReference type="HOGENOM" id="CLU_008252_0_0_1"/>
<accession>K3WIQ2</accession>
<reference evidence="3" key="2">
    <citation type="submission" date="2010-04" db="EMBL/GenBank/DDBJ databases">
        <authorList>
            <person name="Buell R."/>
            <person name="Hamilton J."/>
            <person name="Hostetler J."/>
        </authorList>
    </citation>
    <scope>NUCLEOTIDE SEQUENCE [LARGE SCALE GENOMIC DNA]</scope>
    <source>
        <strain evidence="3">DAOM:BR144</strain>
    </source>
</reference>
<dbReference type="Proteomes" id="UP000019132">
    <property type="component" value="Unassembled WGS sequence"/>
</dbReference>
<feature type="region of interest" description="Disordered" evidence="1">
    <location>
        <begin position="1"/>
        <end position="53"/>
    </location>
</feature>
<sequence>MNGSPSNASLASLKKPSTANSSASKRTRTILVARSIPSDASESIGGTEAYRPSAATAVDLRKSNGKLPSYAALGSAEDVDIYEKYLADQQGGDNRPSPSELRTGGGANSNSPQHLKASMKRKTLSQPGIDSNGNESIHSGSSNGKTSKSTESTAQSFQMQLEMVEGDAKKRREALMARRKWLRSLPIHERLAQQRQQNVLKHWQQINQDWERFKARTSKKLDKRETDLVMTRASKYREQVEMYDALQKAAPLSEKVGHDMWLVSLRDDGTRFVPVGNIFSGLFCPIRESTRIGPRIRRPLDYHQNAARAIHEIDESDEHNGRMQKSISILEKRSLEMLAKKKRRLKKQLQMLLPHEVAHSESSHLSIETMDLFEWASGSRNDMRKTSSIVSTEPLELSLLSQVPEDTSRSGGDVIMRYSSRGGPSFRISVVDSVASADPALDEVPEETGRVPTLLCLDFYGDTQQQQQHCIVFENDGTTVLHFHWTREAFDGDDNMLTPHLRHAPSPQERAEMAHFTKTSVSQTQGSVLPGDAVEFTFTFISDCPGMFLEKWLLDVDPPARMTKPKYGDGSIDSSRGSSSNQYAEQSSVRSPRPVSSPVPSTSPPPSLVAAEVHLHCTAVDNFIPRQRHLRQKRQLEHKQTVFMVEQLVEDVIKQVNPMPKVEFPDLDATATEFYVLNQCDFGDVYYSDAGSCGVEAFSE</sequence>
<dbReference type="Gene3D" id="2.60.40.10">
    <property type="entry name" value="Immunoglobulins"/>
    <property type="match status" value="1"/>
</dbReference>
<feature type="region of interest" description="Disordered" evidence="1">
    <location>
        <begin position="88"/>
        <end position="155"/>
    </location>
</feature>
<dbReference type="EMBL" id="GL376564">
    <property type="status" value="NOT_ANNOTATED_CDS"/>
    <property type="molecule type" value="Genomic_DNA"/>
</dbReference>
<feature type="compositionally biased region" description="Low complexity" evidence="1">
    <location>
        <begin position="568"/>
        <end position="580"/>
    </location>
</feature>
<evidence type="ECO:0000313" key="2">
    <source>
        <dbReference type="EnsemblProtists" id="PYU1_T004844"/>
    </source>
</evidence>
<keyword evidence="3" id="KW-1185">Reference proteome</keyword>
<dbReference type="PANTHER" id="PTHR48421">
    <property type="entry name" value="MYCBP-ASSOCIATED PROTEIN"/>
    <property type="match status" value="1"/>
</dbReference>
<name>K3WIQ2_GLOUD</name>
<dbReference type="Pfam" id="PF14646">
    <property type="entry name" value="MYCBPAP"/>
    <property type="match status" value="1"/>
</dbReference>
<evidence type="ECO:0000256" key="1">
    <source>
        <dbReference type="SAM" id="MobiDB-lite"/>
    </source>
</evidence>
<feature type="compositionally biased region" description="Polar residues" evidence="1">
    <location>
        <begin position="124"/>
        <end position="138"/>
    </location>
</feature>
<dbReference type="PANTHER" id="PTHR48421:SF1">
    <property type="entry name" value="MYCBP-ASSOCIATED PROTEIN"/>
    <property type="match status" value="1"/>
</dbReference>
<dbReference type="InterPro" id="IPR013783">
    <property type="entry name" value="Ig-like_fold"/>
</dbReference>
<feature type="compositionally biased region" description="Polar residues" evidence="1">
    <location>
        <begin position="1"/>
        <end position="24"/>
    </location>
</feature>
<protein>
    <submittedName>
        <fullName evidence="2">Uncharacterized protein</fullName>
    </submittedName>
</protein>
<reference evidence="2" key="3">
    <citation type="submission" date="2015-02" db="UniProtKB">
        <authorList>
            <consortium name="EnsemblProtists"/>
        </authorList>
    </citation>
    <scope>IDENTIFICATION</scope>
    <source>
        <strain evidence="2">DAOM BR144</strain>
    </source>
</reference>
<dbReference type="InterPro" id="IPR032707">
    <property type="entry name" value="MYCBPAP"/>
</dbReference>
<feature type="compositionally biased region" description="Low complexity" evidence="1">
    <location>
        <begin position="139"/>
        <end position="153"/>
    </location>
</feature>
<dbReference type="eggNOG" id="ENOG502RWTG">
    <property type="taxonomic scope" value="Eukaryota"/>
</dbReference>
<evidence type="ECO:0000313" key="3">
    <source>
        <dbReference type="Proteomes" id="UP000019132"/>
    </source>
</evidence>
<dbReference type="InParanoid" id="K3WIQ2"/>
<dbReference type="EnsemblProtists" id="PYU1_T004844">
    <property type="protein sequence ID" value="PYU1_T004844"/>
    <property type="gene ID" value="PYU1_G004833"/>
</dbReference>
<organism evidence="2 3">
    <name type="scientific">Globisporangium ultimum (strain ATCC 200006 / CBS 805.95 / DAOM BR144)</name>
    <name type="common">Pythium ultimum</name>
    <dbReference type="NCBI Taxonomy" id="431595"/>
    <lineage>
        <taxon>Eukaryota</taxon>
        <taxon>Sar</taxon>
        <taxon>Stramenopiles</taxon>
        <taxon>Oomycota</taxon>
        <taxon>Peronosporomycetes</taxon>
        <taxon>Pythiales</taxon>
        <taxon>Pythiaceae</taxon>
        <taxon>Globisporangium</taxon>
    </lineage>
</organism>
<dbReference type="STRING" id="431595.K3WIQ2"/>
<feature type="region of interest" description="Disordered" evidence="1">
    <location>
        <begin position="564"/>
        <end position="607"/>
    </location>
</feature>